<protein>
    <submittedName>
        <fullName evidence="2">Uncharacterized protein</fullName>
    </submittedName>
</protein>
<keyword evidence="1" id="KW-0812">Transmembrane</keyword>
<comment type="caution">
    <text evidence="2">The sequence shown here is derived from an EMBL/GenBank/DDBJ whole genome shotgun (WGS) entry which is preliminary data.</text>
</comment>
<evidence type="ECO:0000313" key="3">
    <source>
        <dbReference type="Proteomes" id="UP000280791"/>
    </source>
</evidence>
<keyword evidence="3" id="KW-1185">Reference proteome</keyword>
<feature type="transmembrane region" description="Helical" evidence="1">
    <location>
        <begin position="7"/>
        <end position="28"/>
    </location>
</feature>
<gene>
    <name evidence="2" type="ORF">DFR62_1417</name>
</gene>
<organism evidence="2 3">
    <name type="scientific">Planococcus citreus</name>
    <dbReference type="NCBI Taxonomy" id="1373"/>
    <lineage>
        <taxon>Bacteria</taxon>
        <taxon>Bacillati</taxon>
        <taxon>Bacillota</taxon>
        <taxon>Bacilli</taxon>
        <taxon>Bacillales</taxon>
        <taxon>Caryophanaceae</taxon>
        <taxon>Planococcus</taxon>
    </lineage>
</organism>
<dbReference type="Proteomes" id="UP000280791">
    <property type="component" value="Unassembled WGS sequence"/>
</dbReference>
<evidence type="ECO:0000313" key="2">
    <source>
        <dbReference type="EMBL" id="RLJ91257.1"/>
    </source>
</evidence>
<dbReference type="AlphaFoldDB" id="A0A497YJI7"/>
<keyword evidence="1" id="KW-0472">Membrane</keyword>
<dbReference type="SUPFAM" id="SSF48452">
    <property type="entry name" value="TPR-like"/>
    <property type="match status" value="1"/>
</dbReference>
<keyword evidence="1" id="KW-1133">Transmembrane helix</keyword>
<feature type="transmembrane region" description="Helical" evidence="1">
    <location>
        <begin position="34"/>
        <end position="56"/>
    </location>
</feature>
<dbReference type="EMBL" id="RCCP01000001">
    <property type="protein sequence ID" value="RLJ91257.1"/>
    <property type="molecule type" value="Genomic_DNA"/>
</dbReference>
<dbReference type="RefSeq" id="WP_121298999.1">
    <property type="nucleotide sequence ID" value="NZ_QBEW01000059.1"/>
</dbReference>
<proteinExistence type="predicted"/>
<sequence>MHIVKNIILSFLSLVLLTAGFAVLLLYLDVGQSLIAWLGVSVFVIAGIVLAIVWIVKAGDSKKKITSAVFLIASSILFWIFTLFLFGTNFLLYDVEYDMTEATELTPEEKLTYYRRLITGEDGSIDLATLDSKEINGITFYFAPGSEPLEEMEQLVDLVETNHPQLERELGGETDAPVSFVLYGENLDMPIRETIQAEYSGFYKEHDQTIHLPLPIDEVSVIHEYTHHLFYSIAEERGMYSSEIPVWFAEGVATYLSEKDQALPFDPDYPIKYAAFEKLEHPGGWENHLSDPYSPYTQSRAFVEFLVNGKGEDILLRIFAEMEHSTFESSFKKVTGKILENYEAEFFASFEQLSDLWKRADLLEYQNGKPEEALKIFLEIAETAPNLETANHRIASLYREIGDYDNTNLYRQNELRLVNPESMTGLSNSYSYVTQDLLFTDVSEAVKYAKMGVDSAGEWERAWSKKVFAEVSELANQVEIGQPLKGYYGVLEGEHAVTGGFSPREKANLIDVVLARYPEDLSANRTALIELKEQFEAELTAQQ</sequence>
<evidence type="ECO:0000256" key="1">
    <source>
        <dbReference type="SAM" id="Phobius"/>
    </source>
</evidence>
<accession>A0A497YJI7</accession>
<dbReference type="InterPro" id="IPR011990">
    <property type="entry name" value="TPR-like_helical_dom_sf"/>
</dbReference>
<dbReference type="OrthoDB" id="43895at2"/>
<name>A0A497YJI7_9BACL</name>
<reference evidence="2 3" key="1">
    <citation type="submission" date="2018-10" db="EMBL/GenBank/DDBJ databases">
        <title>Genomic Encyclopedia of Type Strains, Phase IV (KMG-IV): sequencing the most valuable type-strain genomes for metagenomic binning, comparative biology and taxonomic classification.</title>
        <authorList>
            <person name="Goeker M."/>
        </authorList>
    </citation>
    <scope>NUCLEOTIDE SEQUENCE [LARGE SCALE GENOMIC DNA]</scope>
    <source>
        <strain evidence="2 3">DSM 20549</strain>
    </source>
</reference>
<feature type="transmembrane region" description="Helical" evidence="1">
    <location>
        <begin position="68"/>
        <end position="93"/>
    </location>
</feature>